<gene>
    <name evidence="3" type="ORF">VCS650_LOCUS24341</name>
</gene>
<reference evidence="3" key="1">
    <citation type="submission" date="2021-02" db="EMBL/GenBank/DDBJ databases">
        <authorList>
            <person name="Nowell W R."/>
        </authorList>
    </citation>
    <scope>NUCLEOTIDE SEQUENCE</scope>
</reference>
<dbReference type="InterPro" id="IPR006068">
    <property type="entry name" value="ATPase_P-typ_cation-transptr_C"/>
</dbReference>
<protein>
    <recommendedName>
        <fullName evidence="2">Cation-transporting P-type ATPase C-terminal domain-containing protein</fullName>
    </recommendedName>
</protein>
<feature type="non-terminal residue" evidence="3">
    <location>
        <position position="1"/>
    </location>
</feature>
<name>A0A814USR3_9BILA</name>
<accession>A0A814USR3</accession>
<organism evidence="3 4">
    <name type="scientific">Adineta steineri</name>
    <dbReference type="NCBI Taxonomy" id="433720"/>
    <lineage>
        <taxon>Eukaryota</taxon>
        <taxon>Metazoa</taxon>
        <taxon>Spiralia</taxon>
        <taxon>Gnathifera</taxon>
        <taxon>Rotifera</taxon>
        <taxon>Eurotatoria</taxon>
        <taxon>Bdelloidea</taxon>
        <taxon>Adinetida</taxon>
        <taxon>Adinetidae</taxon>
        <taxon>Adineta</taxon>
    </lineage>
</organism>
<feature type="transmembrane region" description="Helical" evidence="1">
    <location>
        <begin position="55"/>
        <end position="71"/>
    </location>
</feature>
<dbReference type="OrthoDB" id="2985805at2759"/>
<dbReference type="SUPFAM" id="SSF81665">
    <property type="entry name" value="Calcium ATPase, transmembrane domain M"/>
    <property type="match status" value="1"/>
</dbReference>
<proteinExistence type="predicted"/>
<feature type="domain" description="Cation-transporting P-type ATPase C-terminal" evidence="2">
    <location>
        <begin position="3"/>
        <end position="77"/>
    </location>
</feature>
<keyword evidence="1" id="KW-0472">Membrane</keyword>
<keyword evidence="1" id="KW-1133">Transmembrane helix</keyword>
<feature type="transmembrane region" description="Helical" evidence="1">
    <location>
        <begin position="21"/>
        <end position="43"/>
    </location>
</feature>
<sequence length="92" mass="10813">ATRTRYTSIIDHNPLWGKGQNLYVFGAMIISIIIQIIITEITWFNRVFHTAPVPIKYIFPTLGFGMTWLLIDELRKWCVRTWPHGLIARIAW</sequence>
<evidence type="ECO:0000313" key="4">
    <source>
        <dbReference type="Proteomes" id="UP000663891"/>
    </source>
</evidence>
<evidence type="ECO:0000259" key="2">
    <source>
        <dbReference type="Pfam" id="PF00689"/>
    </source>
</evidence>
<dbReference type="AlphaFoldDB" id="A0A814USR3"/>
<comment type="caution">
    <text evidence="3">The sequence shown here is derived from an EMBL/GenBank/DDBJ whole genome shotgun (WGS) entry which is preliminary data.</text>
</comment>
<evidence type="ECO:0000256" key="1">
    <source>
        <dbReference type="SAM" id="Phobius"/>
    </source>
</evidence>
<dbReference type="Gene3D" id="1.20.1110.10">
    <property type="entry name" value="Calcium-transporting ATPase, transmembrane domain"/>
    <property type="match status" value="1"/>
</dbReference>
<dbReference type="Pfam" id="PF00689">
    <property type="entry name" value="Cation_ATPase_C"/>
    <property type="match status" value="1"/>
</dbReference>
<dbReference type="Proteomes" id="UP000663891">
    <property type="component" value="Unassembled WGS sequence"/>
</dbReference>
<dbReference type="InterPro" id="IPR023298">
    <property type="entry name" value="ATPase_P-typ_TM_dom_sf"/>
</dbReference>
<keyword evidence="1" id="KW-0812">Transmembrane</keyword>
<dbReference type="EMBL" id="CAJNON010000298">
    <property type="protein sequence ID" value="CAF1178389.1"/>
    <property type="molecule type" value="Genomic_DNA"/>
</dbReference>
<evidence type="ECO:0000313" key="3">
    <source>
        <dbReference type="EMBL" id="CAF1178389.1"/>
    </source>
</evidence>